<dbReference type="PROSITE" id="PS51257">
    <property type="entry name" value="PROKAR_LIPOPROTEIN"/>
    <property type="match status" value="1"/>
</dbReference>
<evidence type="ECO:0000313" key="2">
    <source>
        <dbReference type="Proteomes" id="UP000287033"/>
    </source>
</evidence>
<gene>
    <name evidence="1" type="ORF">chiPu_0006525</name>
</gene>
<protein>
    <submittedName>
        <fullName evidence="1">Uncharacterized protein</fullName>
    </submittedName>
</protein>
<comment type="caution">
    <text evidence="1">The sequence shown here is derived from an EMBL/GenBank/DDBJ whole genome shotgun (WGS) entry which is preliminary data.</text>
</comment>
<reference evidence="1 2" key="1">
    <citation type="journal article" date="2018" name="Nat. Ecol. Evol.">
        <title>Shark genomes provide insights into elasmobranch evolution and the origin of vertebrates.</title>
        <authorList>
            <person name="Hara Y"/>
            <person name="Yamaguchi K"/>
            <person name="Onimaru K"/>
            <person name="Kadota M"/>
            <person name="Koyanagi M"/>
            <person name="Keeley SD"/>
            <person name="Tatsumi K"/>
            <person name="Tanaka K"/>
            <person name="Motone F"/>
            <person name="Kageyama Y"/>
            <person name="Nozu R"/>
            <person name="Adachi N"/>
            <person name="Nishimura O"/>
            <person name="Nakagawa R"/>
            <person name="Tanegashima C"/>
            <person name="Kiyatake I"/>
            <person name="Matsumoto R"/>
            <person name="Murakumo K"/>
            <person name="Nishida K"/>
            <person name="Terakita A"/>
            <person name="Kuratani S"/>
            <person name="Sato K"/>
            <person name="Hyodo S Kuraku.S."/>
        </authorList>
    </citation>
    <scope>NUCLEOTIDE SEQUENCE [LARGE SCALE GENOMIC DNA]</scope>
</reference>
<dbReference type="Proteomes" id="UP000287033">
    <property type="component" value="Unassembled WGS sequence"/>
</dbReference>
<dbReference type="EMBL" id="BEZZ01000190">
    <property type="protein sequence ID" value="GCC28099.1"/>
    <property type="molecule type" value="Genomic_DNA"/>
</dbReference>
<accession>A0A401SCG2</accession>
<organism evidence="1 2">
    <name type="scientific">Chiloscyllium punctatum</name>
    <name type="common">Brownbanded bambooshark</name>
    <name type="synonym">Hemiscyllium punctatum</name>
    <dbReference type="NCBI Taxonomy" id="137246"/>
    <lineage>
        <taxon>Eukaryota</taxon>
        <taxon>Metazoa</taxon>
        <taxon>Chordata</taxon>
        <taxon>Craniata</taxon>
        <taxon>Vertebrata</taxon>
        <taxon>Chondrichthyes</taxon>
        <taxon>Elasmobranchii</taxon>
        <taxon>Galeomorphii</taxon>
        <taxon>Galeoidea</taxon>
        <taxon>Orectolobiformes</taxon>
        <taxon>Hemiscylliidae</taxon>
        <taxon>Chiloscyllium</taxon>
    </lineage>
</organism>
<keyword evidence="2" id="KW-1185">Reference proteome</keyword>
<evidence type="ECO:0000313" key="1">
    <source>
        <dbReference type="EMBL" id="GCC28099.1"/>
    </source>
</evidence>
<proteinExistence type="predicted"/>
<dbReference type="AlphaFoldDB" id="A0A401SCG2"/>
<name>A0A401SCG2_CHIPU</name>
<sequence length="89" mass="10424">MRTRILTVSLLQSNQTRTAIGISHVICSCLCRTRRWTVILWLDPKQPWINLTGVSCFFHKHNQLLFIIYEIYVRSTRLASSIFLVLQGF</sequence>